<dbReference type="Proteomes" id="UP000000493">
    <property type="component" value="Chromosome"/>
</dbReference>
<dbReference type="RefSeq" id="WP_013927856.1">
    <property type="nucleotide sequence ID" value="NC_015703.1"/>
</dbReference>
<keyword evidence="2" id="KW-1185">Reference proteome</keyword>
<dbReference type="Pfam" id="PF05635">
    <property type="entry name" value="23S_rRNA_IVP"/>
    <property type="match status" value="1"/>
</dbReference>
<dbReference type="CDD" id="cd16377">
    <property type="entry name" value="23S_rRNA_IVP_like"/>
    <property type="match status" value="1"/>
</dbReference>
<dbReference type="InterPro" id="IPR036583">
    <property type="entry name" value="23S_rRNA_IVS_sf"/>
</dbReference>
<dbReference type="Gene3D" id="1.20.1440.60">
    <property type="entry name" value="23S rRNA-intervening sequence"/>
    <property type="match status" value="1"/>
</dbReference>
<reference evidence="2" key="1">
    <citation type="submission" date="2011-06" db="EMBL/GenBank/DDBJ databases">
        <title>The complete genome of chromosome of Runella slithyformis DSM 19594.</title>
        <authorList>
            <consortium name="US DOE Joint Genome Institute (JGI-PGF)"/>
            <person name="Lucas S."/>
            <person name="Han J."/>
            <person name="Lapidus A."/>
            <person name="Bruce D."/>
            <person name="Goodwin L."/>
            <person name="Pitluck S."/>
            <person name="Peters L."/>
            <person name="Kyrpides N."/>
            <person name="Mavromatis K."/>
            <person name="Ivanova N."/>
            <person name="Ovchinnikova G."/>
            <person name="Zhang X."/>
            <person name="Misra M."/>
            <person name="Detter J.C."/>
            <person name="Tapia R."/>
            <person name="Han C."/>
            <person name="Land M."/>
            <person name="Hauser L."/>
            <person name="Markowitz V."/>
            <person name="Cheng J.-F."/>
            <person name="Hugenholtz P."/>
            <person name="Woyke T."/>
            <person name="Wu D."/>
            <person name="Tindall B."/>
            <person name="Faehrich R."/>
            <person name="Brambilla E."/>
            <person name="Klenk H.-P."/>
            <person name="Eisen J.A."/>
        </authorList>
    </citation>
    <scope>NUCLEOTIDE SEQUENCE [LARGE SCALE GENOMIC DNA]</scope>
    <source>
        <strain evidence="2">ATCC 29530 / DSM 19594 / LMG 11500 / NCIMB 11436 / LSU 4</strain>
    </source>
</reference>
<organism evidence="1 2">
    <name type="scientific">Runella slithyformis (strain ATCC 29530 / DSM 19594 / LMG 11500 / NCIMB 11436 / LSU 4)</name>
    <dbReference type="NCBI Taxonomy" id="761193"/>
    <lineage>
        <taxon>Bacteria</taxon>
        <taxon>Pseudomonadati</taxon>
        <taxon>Bacteroidota</taxon>
        <taxon>Cytophagia</taxon>
        <taxon>Cytophagales</taxon>
        <taxon>Spirosomataceae</taxon>
        <taxon>Runella</taxon>
    </lineage>
</organism>
<gene>
    <name evidence="1" type="ordered locus">Runsl_2131</name>
</gene>
<proteinExistence type="predicted"/>
<keyword evidence="1" id="KW-0687">Ribonucleoprotein</keyword>
<dbReference type="NCBIfam" id="TIGR02436">
    <property type="entry name" value="four helix bundle protein"/>
    <property type="match status" value="1"/>
</dbReference>
<reference evidence="1 2" key="2">
    <citation type="journal article" date="2012" name="Stand. Genomic Sci.">
        <title>Complete genome sequence of the aquatic bacterium Runella slithyformis type strain (LSU 4(T)).</title>
        <authorList>
            <person name="Copeland A."/>
            <person name="Zhang X."/>
            <person name="Misra M."/>
            <person name="Lapidus A."/>
            <person name="Nolan M."/>
            <person name="Lucas S."/>
            <person name="Deshpande S."/>
            <person name="Cheng J.F."/>
            <person name="Tapia R."/>
            <person name="Goodwin L.A."/>
            <person name="Pitluck S."/>
            <person name="Liolios K."/>
            <person name="Pagani I."/>
            <person name="Ivanova N."/>
            <person name="Mikhailova N."/>
            <person name="Pati A."/>
            <person name="Chen A."/>
            <person name="Palaniappan K."/>
            <person name="Land M."/>
            <person name="Hauser L."/>
            <person name="Pan C."/>
            <person name="Jeffries C.D."/>
            <person name="Detter J.C."/>
            <person name="Brambilla E.M."/>
            <person name="Rohde M."/>
            <person name="Djao O.D."/>
            <person name="Goker M."/>
            <person name="Sikorski J."/>
            <person name="Tindall B.J."/>
            <person name="Woyke T."/>
            <person name="Bristow J."/>
            <person name="Eisen J.A."/>
            <person name="Markowitz V."/>
            <person name="Hugenholtz P."/>
            <person name="Kyrpides N.C."/>
            <person name="Klenk H.P."/>
            <person name="Mavromatis K."/>
        </authorList>
    </citation>
    <scope>NUCLEOTIDE SEQUENCE [LARGE SCALE GENOMIC DNA]</scope>
    <source>
        <strain evidence="2">ATCC 29530 / DSM 19594 / LMG 11500 / NCIMB 11436 / LSU 4</strain>
    </source>
</reference>
<dbReference type="InterPro" id="IPR012657">
    <property type="entry name" value="23S_rRNA-intervening_sequence"/>
</dbReference>
<dbReference type="PANTHER" id="PTHR38471">
    <property type="entry name" value="FOUR HELIX BUNDLE PROTEIN"/>
    <property type="match status" value="1"/>
</dbReference>
<dbReference type="SUPFAM" id="SSF158446">
    <property type="entry name" value="IVS-encoded protein-like"/>
    <property type="match status" value="1"/>
</dbReference>
<dbReference type="PANTHER" id="PTHR38471:SF2">
    <property type="entry name" value="FOUR HELIX BUNDLE PROTEIN"/>
    <property type="match status" value="1"/>
</dbReference>
<dbReference type="AlphaFoldDB" id="A0A7U3ZJW1"/>
<dbReference type="EMBL" id="CP002859">
    <property type="protein sequence ID" value="AEI48545.1"/>
    <property type="molecule type" value="Genomic_DNA"/>
</dbReference>
<protein>
    <submittedName>
        <fullName evidence="1">S23 ribosomal protein</fullName>
    </submittedName>
</protein>
<evidence type="ECO:0000313" key="1">
    <source>
        <dbReference type="EMBL" id="AEI48545.1"/>
    </source>
</evidence>
<evidence type="ECO:0000313" key="2">
    <source>
        <dbReference type="Proteomes" id="UP000000493"/>
    </source>
</evidence>
<accession>A0A7U3ZJW1</accession>
<sequence length="121" mass="14224">MTHNFKELKIWQLGLEIARLSYKVTRTFPDEEKYVLTSQIRRAAISIPSNIAEGSGRSTDSQFCHFLDISLGSSCELETQMILAFEFNYFDKTHFETFNELIGEFRRRTRSFKSKLQNQTR</sequence>
<name>A0A7U3ZJW1_RUNSL</name>
<dbReference type="KEGG" id="rsi:Runsl_2131"/>
<dbReference type="GO" id="GO:0005840">
    <property type="term" value="C:ribosome"/>
    <property type="evidence" value="ECO:0007669"/>
    <property type="project" value="UniProtKB-KW"/>
</dbReference>
<keyword evidence="1" id="KW-0689">Ribosomal protein</keyword>